<accession>A0ABR7JGN0</accession>
<protein>
    <submittedName>
        <fullName evidence="3">Glycosyltransferase</fullName>
    </submittedName>
</protein>
<evidence type="ECO:0000313" key="4">
    <source>
        <dbReference type="Proteomes" id="UP000621670"/>
    </source>
</evidence>
<dbReference type="InterPro" id="IPR029044">
    <property type="entry name" value="Nucleotide-diphossugar_trans"/>
</dbReference>
<keyword evidence="1" id="KW-0812">Transmembrane</keyword>
<proteinExistence type="predicted"/>
<gene>
    <name evidence="3" type="ORF">H8R26_09380</name>
</gene>
<dbReference type="Gene3D" id="3.90.550.10">
    <property type="entry name" value="Spore Coat Polysaccharide Biosynthesis Protein SpsA, Chain A"/>
    <property type="match status" value="1"/>
</dbReference>
<evidence type="ECO:0000313" key="3">
    <source>
        <dbReference type="EMBL" id="MBC5863632.1"/>
    </source>
</evidence>
<dbReference type="Pfam" id="PF00535">
    <property type="entry name" value="Glycos_transf_2"/>
    <property type="match status" value="1"/>
</dbReference>
<dbReference type="EMBL" id="JACRUM010000004">
    <property type="protein sequence ID" value="MBC5863632.1"/>
    <property type="molecule type" value="Genomic_DNA"/>
</dbReference>
<dbReference type="InterPro" id="IPR001173">
    <property type="entry name" value="Glyco_trans_2-like"/>
</dbReference>
<evidence type="ECO:0000256" key="1">
    <source>
        <dbReference type="SAM" id="Phobius"/>
    </source>
</evidence>
<feature type="domain" description="Glycosyltransferase 2-like" evidence="2">
    <location>
        <begin position="243"/>
        <end position="368"/>
    </location>
</feature>
<name>A0ABR7JGN0_9FLAO</name>
<reference evidence="3 4" key="1">
    <citation type="submission" date="2020-08" db="EMBL/GenBank/DDBJ databases">
        <title>Description of novel Flavobacterium F-400 isolate.</title>
        <authorList>
            <person name="Saticioglu I."/>
            <person name="Duman M."/>
            <person name="Altun S."/>
        </authorList>
    </citation>
    <scope>NUCLEOTIDE SEQUENCE [LARGE SCALE GENOMIC DNA]</scope>
    <source>
        <strain evidence="3 4">F-400</strain>
    </source>
</reference>
<organism evidence="3 4">
    <name type="scientific">Flavobacterium turcicum</name>
    <dbReference type="NCBI Taxonomy" id="2764718"/>
    <lineage>
        <taxon>Bacteria</taxon>
        <taxon>Pseudomonadati</taxon>
        <taxon>Bacteroidota</taxon>
        <taxon>Flavobacteriia</taxon>
        <taxon>Flavobacteriales</taxon>
        <taxon>Flavobacteriaceae</taxon>
        <taxon>Flavobacterium</taxon>
    </lineage>
</organism>
<dbReference type="RefSeq" id="WP_166136348.1">
    <property type="nucleotide sequence ID" value="NZ_JAAOBY010000005.1"/>
</dbReference>
<dbReference type="PANTHER" id="PTHR43685">
    <property type="entry name" value="GLYCOSYLTRANSFERASE"/>
    <property type="match status" value="1"/>
</dbReference>
<sequence>MIVVYHFDNKITDVVSMDNQKIKFDCTGTISGGLVQLAAVFPDEKIVWCHSSYREHLAIEKINTLHHHNKMMLSFRPNSGNFFEHSIGYAEESLFINVNKKVSYPTWQMSSSVGVIHASVLNAIGDKIAFDIDLDYYLSSLAKLCMPLGLLCYSEPQLLKREVHVDSLIQTSNVKLFRFVKQHYKTRWVFLLALNLLIYERKIVLLPFVAAFFFKRRLNNSVNLNEIVVKSSSITKDNGTLDVIIPTIGRKAYLYDVLKDFGKQSVLPQKIIIVEQNPEPSSKSELDYLINEKWPFQIKHIFTHQAGACNARNVALSQTKSEWVFFADDDIRISEDFLEKSLKYIEKFGIKAVSFCCLQKNEKPTFNNVFQWGSFGSGCSVVASDVLKNCHFNLGYEFGYGEDIDFGMQLRNQGYDVLFLPQPSIMHLKAPVGGFRTKPILKWHHEVIQPKPSPTVMLYLITHNTKQQILGYKTVLFFKFYKHQKIRNPFRYLLVFSKQWQQSVYWANKLKIHL</sequence>
<comment type="caution">
    <text evidence="3">The sequence shown here is derived from an EMBL/GenBank/DDBJ whole genome shotgun (WGS) entry which is preliminary data.</text>
</comment>
<keyword evidence="1" id="KW-1133">Transmembrane helix</keyword>
<feature type="transmembrane region" description="Helical" evidence="1">
    <location>
        <begin position="188"/>
        <end position="214"/>
    </location>
</feature>
<dbReference type="PANTHER" id="PTHR43685:SF2">
    <property type="entry name" value="GLYCOSYLTRANSFERASE 2-LIKE DOMAIN-CONTAINING PROTEIN"/>
    <property type="match status" value="1"/>
</dbReference>
<evidence type="ECO:0000259" key="2">
    <source>
        <dbReference type="Pfam" id="PF00535"/>
    </source>
</evidence>
<keyword evidence="1" id="KW-0472">Membrane</keyword>
<keyword evidence="4" id="KW-1185">Reference proteome</keyword>
<dbReference type="Proteomes" id="UP000621670">
    <property type="component" value="Unassembled WGS sequence"/>
</dbReference>
<dbReference type="SUPFAM" id="SSF53448">
    <property type="entry name" value="Nucleotide-diphospho-sugar transferases"/>
    <property type="match status" value="1"/>
</dbReference>
<dbReference type="InterPro" id="IPR050834">
    <property type="entry name" value="Glycosyltransf_2"/>
</dbReference>